<dbReference type="GO" id="GO:0006281">
    <property type="term" value="P:DNA repair"/>
    <property type="evidence" value="ECO:0007669"/>
    <property type="project" value="TreeGrafter"/>
</dbReference>
<dbReference type="Pfam" id="PF13671">
    <property type="entry name" value="AAA_33"/>
    <property type="match status" value="1"/>
</dbReference>
<gene>
    <name evidence="1" type="ORF">PLEOSDRAFT_1042970</name>
</gene>
<dbReference type="PANTHER" id="PTHR12083">
    <property type="entry name" value="BIFUNCTIONAL POLYNUCLEOTIDE PHOSPHATASE/KINASE"/>
    <property type="match status" value="1"/>
</dbReference>
<dbReference type="STRING" id="1137138.A0A067NJ03"/>
<reference evidence="2" key="1">
    <citation type="journal article" date="2014" name="Proc. Natl. Acad. Sci. U.S.A.">
        <title>Extensive sampling of basidiomycete genomes demonstrates inadequacy of the white-rot/brown-rot paradigm for wood decay fungi.</title>
        <authorList>
            <person name="Riley R."/>
            <person name="Salamov A.A."/>
            <person name="Brown D.W."/>
            <person name="Nagy L.G."/>
            <person name="Floudas D."/>
            <person name="Held B.W."/>
            <person name="Levasseur A."/>
            <person name="Lombard V."/>
            <person name="Morin E."/>
            <person name="Otillar R."/>
            <person name="Lindquist E.A."/>
            <person name="Sun H."/>
            <person name="LaButti K.M."/>
            <person name="Schmutz J."/>
            <person name="Jabbour D."/>
            <person name="Luo H."/>
            <person name="Baker S.E."/>
            <person name="Pisabarro A.G."/>
            <person name="Walton J.D."/>
            <person name="Blanchette R.A."/>
            <person name="Henrissat B."/>
            <person name="Martin F."/>
            <person name="Cullen D."/>
            <person name="Hibbett D.S."/>
            <person name="Grigoriev I.V."/>
        </authorList>
    </citation>
    <scope>NUCLEOTIDE SEQUENCE [LARGE SCALE GENOMIC DNA]</scope>
    <source>
        <strain evidence="2">PC15</strain>
    </source>
</reference>
<dbReference type="HOGENOM" id="CLU_073629_0_1_1"/>
<dbReference type="Gene3D" id="3.40.50.300">
    <property type="entry name" value="P-loop containing nucleotide triphosphate hydrolases"/>
    <property type="match status" value="1"/>
</dbReference>
<dbReference type="SUPFAM" id="SSF52540">
    <property type="entry name" value="P-loop containing nucleoside triphosphate hydrolases"/>
    <property type="match status" value="1"/>
</dbReference>
<dbReference type="GO" id="GO:0003690">
    <property type="term" value="F:double-stranded DNA binding"/>
    <property type="evidence" value="ECO:0007669"/>
    <property type="project" value="TreeGrafter"/>
</dbReference>
<evidence type="ECO:0000313" key="2">
    <source>
        <dbReference type="Proteomes" id="UP000027073"/>
    </source>
</evidence>
<dbReference type="InterPro" id="IPR027417">
    <property type="entry name" value="P-loop_NTPase"/>
</dbReference>
<evidence type="ECO:0000313" key="1">
    <source>
        <dbReference type="EMBL" id="KDQ26975.1"/>
    </source>
</evidence>
<sequence length="232" mass="25653">MSPLTAFADISKDSALLSLNSTTTFSHVGPIVLILVGLIGSGKSTFAQALQQCYPRFHRCNQDDLGDRRQVESLACGCLQQGLNVCIDRTNFNESQRAYWITIAREFPGTSVWVIVFDTPYEVSWAAWTGHPTITSTEQGLSILARFASDYRPPAPHEGYDRIISLKASDQLAGVYTHSDVTSILQRLQDSPPVTRPIGGVHTAFRGRGYTRYRGQRGSYRGAGQNGRARPW</sequence>
<evidence type="ECO:0008006" key="3">
    <source>
        <dbReference type="Google" id="ProtNLM"/>
    </source>
</evidence>
<protein>
    <recommendedName>
        <fullName evidence="3">P-loop containing nucleoside triphosphate hydrolase protein</fullName>
    </recommendedName>
</protein>
<dbReference type="InParanoid" id="A0A067NJ03"/>
<dbReference type="VEuPathDB" id="FungiDB:PLEOSDRAFT_1042970"/>
<proteinExistence type="predicted"/>
<dbReference type="PANTHER" id="PTHR12083:SF9">
    <property type="entry name" value="BIFUNCTIONAL POLYNUCLEOTIDE PHOSPHATASE_KINASE"/>
    <property type="match status" value="1"/>
</dbReference>
<dbReference type="GO" id="GO:0046403">
    <property type="term" value="F:polynucleotide 3'-phosphatase activity"/>
    <property type="evidence" value="ECO:0007669"/>
    <property type="project" value="TreeGrafter"/>
</dbReference>
<dbReference type="AlphaFoldDB" id="A0A067NJ03"/>
<organism evidence="1 2">
    <name type="scientific">Pleurotus ostreatus (strain PC15)</name>
    <name type="common">Oyster mushroom</name>
    <dbReference type="NCBI Taxonomy" id="1137138"/>
    <lineage>
        <taxon>Eukaryota</taxon>
        <taxon>Fungi</taxon>
        <taxon>Dikarya</taxon>
        <taxon>Basidiomycota</taxon>
        <taxon>Agaricomycotina</taxon>
        <taxon>Agaricomycetes</taxon>
        <taxon>Agaricomycetidae</taxon>
        <taxon>Agaricales</taxon>
        <taxon>Pleurotineae</taxon>
        <taxon>Pleurotaceae</taxon>
        <taxon>Pleurotus</taxon>
    </lineage>
</organism>
<name>A0A067NJ03_PLEO1</name>
<accession>A0A067NJ03</accession>
<dbReference type="EMBL" id="KL198009">
    <property type="protein sequence ID" value="KDQ26975.1"/>
    <property type="molecule type" value="Genomic_DNA"/>
</dbReference>
<dbReference type="Proteomes" id="UP000027073">
    <property type="component" value="Unassembled WGS sequence"/>
</dbReference>
<dbReference type="OrthoDB" id="3512845at2759"/>
<dbReference type="GO" id="GO:0046404">
    <property type="term" value="F:ATP-dependent polydeoxyribonucleotide 5'-hydroxyl-kinase activity"/>
    <property type="evidence" value="ECO:0007669"/>
    <property type="project" value="TreeGrafter"/>
</dbReference>